<dbReference type="Gene3D" id="3.30.200.20">
    <property type="entry name" value="Phosphorylase Kinase, domain 1"/>
    <property type="match status" value="1"/>
</dbReference>
<proteinExistence type="predicted"/>
<keyword evidence="3" id="KW-0808">Transferase</keyword>
<evidence type="ECO:0000256" key="3">
    <source>
        <dbReference type="ARBA" id="ARBA00022679"/>
    </source>
</evidence>
<evidence type="ECO:0000256" key="6">
    <source>
        <dbReference type="ARBA" id="ARBA00022777"/>
    </source>
</evidence>
<evidence type="ECO:0000256" key="4">
    <source>
        <dbReference type="ARBA" id="ARBA00022729"/>
    </source>
</evidence>
<keyword evidence="7 8" id="KW-0067">ATP-binding</keyword>
<feature type="binding site" evidence="8">
    <location>
        <position position="46"/>
    </location>
    <ligand>
        <name>ATP</name>
        <dbReference type="ChEBI" id="CHEBI:30616"/>
    </ligand>
</feature>
<feature type="transmembrane region" description="Helical" evidence="10">
    <location>
        <begin position="307"/>
        <end position="325"/>
    </location>
</feature>
<evidence type="ECO:0000256" key="10">
    <source>
        <dbReference type="SAM" id="Phobius"/>
    </source>
</evidence>
<dbReference type="GO" id="GO:0004674">
    <property type="term" value="F:protein serine/threonine kinase activity"/>
    <property type="evidence" value="ECO:0007669"/>
    <property type="project" value="UniProtKB-KW"/>
</dbReference>
<evidence type="ECO:0000313" key="13">
    <source>
        <dbReference type="Proteomes" id="UP001594351"/>
    </source>
</evidence>
<keyword evidence="5 8" id="KW-0547">Nucleotide-binding</keyword>
<dbReference type="Pfam" id="PF15621">
    <property type="entry name" value="PROL5-SMR"/>
    <property type="match status" value="1"/>
</dbReference>
<sequence length="586" mass="65221">MTGEQTHLKQGAQLGPYEIQAILGKGGMGIVYRGWDPSLKRVVAIKVLTESLANDADAAKRFTREAQAMANVSHENIIPIYYIGEEKGLIFFSMELVQGKTLRTLTQENHQWAPQEILALTRQIVSGLAEAFKRDIIHRDLKPANIIQDENGRMRLLDFGLSKTLGGASTLTQSGAILGTPDYMSPEQAEGAFIDHRSDIYSLGATLYHLLQGAPPFKGDTPLSVLYKHVNDPLPPLKNISPEIPPGFIALIYRMLAKKPEDRPGDYQDILQELDEIARALEPGAKTENAGPAIKTSTPGARPRRSVVVIFGLMLLFGCAFLLVMKGMKDRGSSGNHIQAARISPATPSPDVISSPEPENESPGRKKNPPTTPLDTPVSPPGANLNGSTTGHTETSPTPVPGQQTAHIAELFSKANDIASRYTGATKKNKMRALLPKYENAEKQFNLARSIFKQATTAGEITLAEEAFQIVLTNFANEEPHFISAANYYALILFKKENPRKLEKHLLNMVKICHEKQYSWRHLNDQLIFLGLMYEKLMKKQPQARRTYVRAYTISKDKSDHILIPQEKEFKKMELREFLQKARLRK</sequence>
<gene>
    <name evidence="12" type="ORF">ACFL27_05695</name>
</gene>
<name>A0ABV6YU10_UNCC1</name>
<evidence type="ECO:0000256" key="1">
    <source>
        <dbReference type="ARBA" id="ARBA00004613"/>
    </source>
</evidence>
<feature type="region of interest" description="Disordered" evidence="9">
    <location>
        <begin position="333"/>
        <end position="402"/>
    </location>
</feature>
<evidence type="ECO:0000256" key="8">
    <source>
        <dbReference type="PROSITE-ProRule" id="PRU10141"/>
    </source>
</evidence>
<dbReference type="Gene3D" id="1.10.510.10">
    <property type="entry name" value="Transferase(Phosphotransferase) domain 1"/>
    <property type="match status" value="1"/>
</dbReference>
<dbReference type="SUPFAM" id="SSF56112">
    <property type="entry name" value="Protein kinase-like (PK-like)"/>
    <property type="match status" value="1"/>
</dbReference>
<comment type="caution">
    <text evidence="12">The sequence shown here is derived from an EMBL/GenBank/DDBJ whole genome shotgun (WGS) entry which is preliminary data.</text>
</comment>
<dbReference type="Proteomes" id="UP001594351">
    <property type="component" value="Unassembled WGS sequence"/>
</dbReference>
<keyword evidence="4" id="KW-0732">Signal</keyword>
<dbReference type="PROSITE" id="PS50011">
    <property type="entry name" value="PROTEIN_KINASE_DOM"/>
    <property type="match status" value="1"/>
</dbReference>
<evidence type="ECO:0000256" key="5">
    <source>
        <dbReference type="ARBA" id="ARBA00022741"/>
    </source>
</evidence>
<dbReference type="SMART" id="SM00220">
    <property type="entry name" value="S_TKc"/>
    <property type="match status" value="1"/>
</dbReference>
<evidence type="ECO:0000313" key="12">
    <source>
        <dbReference type="EMBL" id="MFC1849686.1"/>
    </source>
</evidence>
<evidence type="ECO:0000256" key="2">
    <source>
        <dbReference type="ARBA" id="ARBA00022525"/>
    </source>
</evidence>
<dbReference type="PANTHER" id="PTHR43289:SF6">
    <property type="entry name" value="SERINE_THREONINE-PROTEIN KINASE NEKL-3"/>
    <property type="match status" value="1"/>
</dbReference>
<accession>A0ABV6YU10</accession>
<evidence type="ECO:0000256" key="7">
    <source>
        <dbReference type="ARBA" id="ARBA00022840"/>
    </source>
</evidence>
<dbReference type="InterPro" id="IPR011009">
    <property type="entry name" value="Kinase-like_dom_sf"/>
</dbReference>
<feature type="region of interest" description="Disordered" evidence="9">
    <location>
        <begin position="282"/>
        <end position="301"/>
    </location>
</feature>
<comment type="subcellular location">
    <subcellularLocation>
        <location evidence="1">Secreted</location>
    </subcellularLocation>
</comment>
<keyword evidence="2" id="KW-0964">Secreted</keyword>
<dbReference type="PANTHER" id="PTHR43289">
    <property type="entry name" value="MITOGEN-ACTIVATED PROTEIN KINASE KINASE KINASE 20-RELATED"/>
    <property type="match status" value="1"/>
</dbReference>
<evidence type="ECO:0000259" key="11">
    <source>
        <dbReference type="PROSITE" id="PS50011"/>
    </source>
</evidence>
<dbReference type="InterPro" id="IPR026288">
    <property type="entry name" value="SMR-like"/>
</dbReference>
<dbReference type="InterPro" id="IPR000719">
    <property type="entry name" value="Prot_kinase_dom"/>
</dbReference>
<organism evidence="12 13">
    <name type="scientific">candidate division CSSED10-310 bacterium</name>
    <dbReference type="NCBI Taxonomy" id="2855610"/>
    <lineage>
        <taxon>Bacteria</taxon>
        <taxon>Bacteria division CSSED10-310</taxon>
    </lineage>
</organism>
<keyword evidence="6 12" id="KW-0418">Kinase</keyword>
<keyword evidence="10" id="KW-0472">Membrane</keyword>
<dbReference type="PROSITE" id="PS00107">
    <property type="entry name" value="PROTEIN_KINASE_ATP"/>
    <property type="match status" value="1"/>
</dbReference>
<keyword evidence="10" id="KW-0812">Transmembrane</keyword>
<feature type="domain" description="Protein kinase" evidence="11">
    <location>
        <begin position="17"/>
        <end position="275"/>
    </location>
</feature>
<dbReference type="Pfam" id="PF00069">
    <property type="entry name" value="Pkinase"/>
    <property type="match status" value="1"/>
</dbReference>
<dbReference type="InterPro" id="IPR017441">
    <property type="entry name" value="Protein_kinase_ATP_BS"/>
</dbReference>
<keyword evidence="13" id="KW-1185">Reference proteome</keyword>
<dbReference type="EMBL" id="JBHPBY010000053">
    <property type="protein sequence ID" value="MFC1849686.1"/>
    <property type="molecule type" value="Genomic_DNA"/>
</dbReference>
<keyword evidence="10" id="KW-1133">Transmembrane helix</keyword>
<protein>
    <submittedName>
        <fullName evidence="12">Serine/threonine protein kinase</fullName>
    </submittedName>
</protein>
<reference evidence="12 13" key="1">
    <citation type="submission" date="2024-09" db="EMBL/GenBank/DDBJ databases">
        <title>Laminarin stimulates single cell rates of sulfate reduction while oxygen inhibits transcriptomic activity in coastal marine sediment.</title>
        <authorList>
            <person name="Lindsay M."/>
            <person name="Orcutt B."/>
            <person name="Emerson D."/>
            <person name="Stepanauskas R."/>
            <person name="D'Angelo T."/>
        </authorList>
    </citation>
    <scope>NUCLEOTIDE SEQUENCE [LARGE SCALE GENOMIC DNA]</scope>
    <source>
        <strain evidence="12">SAG AM-311-K15</strain>
    </source>
</reference>
<keyword evidence="12" id="KW-0723">Serine/threonine-protein kinase</keyword>
<dbReference type="CDD" id="cd14014">
    <property type="entry name" value="STKc_PknB_like"/>
    <property type="match status" value="1"/>
</dbReference>
<feature type="compositionally biased region" description="Polar residues" evidence="9">
    <location>
        <begin position="385"/>
        <end position="402"/>
    </location>
</feature>
<evidence type="ECO:0000256" key="9">
    <source>
        <dbReference type="SAM" id="MobiDB-lite"/>
    </source>
</evidence>